<feature type="transmembrane region" description="Helical" evidence="1">
    <location>
        <begin position="181"/>
        <end position="204"/>
    </location>
</feature>
<feature type="transmembrane region" description="Helical" evidence="1">
    <location>
        <begin position="413"/>
        <end position="438"/>
    </location>
</feature>
<feature type="transmembrane region" description="Helical" evidence="1">
    <location>
        <begin position="211"/>
        <end position="229"/>
    </location>
</feature>
<proteinExistence type="predicted"/>
<evidence type="ECO:0000313" key="2">
    <source>
        <dbReference type="EMBL" id="GAA4398584.1"/>
    </source>
</evidence>
<dbReference type="RefSeq" id="WP_345201859.1">
    <property type="nucleotide sequence ID" value="NZ_BAABGM010000002.1"/>
</dbReference>
<keyword evidence="3" id="KW-1185">Reference proteome</keyword>
<feature type="transmembrane region" description="Helical" evidence="1">
    <location>
        <begin position="142"/>
        <end position="175"/>
    </location>
</feature>
<evidence type="ECO:0000256" key="1">
    <source>
        <dbReference type="SAM" id="Phobius"/>
    </source>
</evidence>
<reference evidence="3" key="1">
    <citation type="journal article" date="2019" name="Int. J. Syst. Evol. Microbiol.">
        <title>The Global Catalogue of Microorganisms (GCM) 10K type strain sequencing project: providing services to taxonomists for standard genome sequencing and annotation.</title>
        <authorList>
            <consortium name="The Broad Institute Genomics Platform"/>
            <consortium name="The Broad Institute Genome Sequencing Center for Infectious Disease"/>
            <person name="Wu L."/>
            <person name="Ma J."/>
        </authorList>
    </citation>
    <scope>NUCLEOTIDE SEQUENCE [LARGE SCALE GENOMIC DNA]</scope>
    <source>
        <strain evidence="3">JCM 17809</strain>
    </source>
</reference>
<feature type="transmembrane region" description="Helical" evidence="1">
    <location>
        <begin position="527"/>
        <end position="548"/>
    </location>
</feature>
<feature type="transmembrane region" description="Helical" evidence="1">
    <location>
        <begin position="373"/>
        <end position="392"/>
    </location>
</feature>
<dbReference type="Proteomes" id="UP001500945">
    <property type="component" value="Unassembled WGS sequence"/>
</dbReference>
<sequence length="554" mass="55362">MTAAAPTAPTTPTVPPATSTALATRLAGVTQLFRLAWRRDRILVPASVVGLVALSVGSARATLALYPDDESAAAGLAGIFTNPSVVAMYGPLASPTADALAVFKTVMMGAFLTAVLGLVVVRRHTRTEEDEGRLELLGSGVVGRWSPLAAAVGLACLAVVAASVLSGAGLAALGMDAAGSAAFAVAWLAAGLATVGVTAVAVQLASTTRGAAGLGFGFLAAVYALRALADSADEGTLGHALGWLSPLGWAGRVEAYGANRQWVLLLGVGTLVLGVAVGLAVLERRDLGAGIIPARSGPSRAGRTLSSPLGLVTRLARGTIIGWTVGITLGGVVIGSLLGAIAGLADDAAIQDFLRLLGGDVPRVEDLFVATELRFVAVGVAAVGIALVLRLVGSERSGLGEVVLTTPASRTSWYAAHVVVPLALSAALLALFGLVIGLVGPLATPLAPTVGASVAAALSTLPAVWVVVGVAAALAGAAPRFAPVAWAVLLVSFVVGELGDTMNLPGWLVDASPFAHLSQLPGGSFEATGAVALSLLAAALIGFGWVAYQRRDVV</sequence>
<keyword evidence="1" id="KW-0472">Membrane</keyword>
<dbReference type="EMBL" id="BAABGM010000002">
    <property type="protein sequence ID" value="GAA4398584.1"/>
    <property type="molecule type" value="Genomic_DNA"/>
</dbReference>
<keyword evidence="1" id="KW-0812">Transmembrane</keyword>
<feature type="transmembrane region" description="Helical" evidence="1">
    <location>
        <begin position="450"/>
        <end position="474"/>
    </location>
</feature>
<protein>
    <submittedName>
        <fullName evidence="2">Multidrug efflux ABC transporter permease</fullName>
    </submittedName>
</protein>
<feature type="transmembrane region" description="Helical" evidence="1">
    <location>
        <begin position="481"/>
        <end position="499"/>
    </location>
</feature>
<feature type="transmembrane region" description="Helical" evidence="1">
    <location>
        <begin position="262"/>
        <end position="282"/>
    </location>
</feature>
<gene>
    <name evidence="2" type="ORF">GCM10023168_04800</name>
</gene>
<keyword evidence="1" id="KW-1133">Transmembrane helix</keyword>
<organism evidence="2 3">
    <name type="scientific">Fodinibacter luteus</name>
    <dbReference type="NCBI Taxonomy" id="552064"/>
    <lineage>
        <taxon>Bacteria</taxon>
        <taxon>Bacillati</taxon>
        <taxon>Actinomycetota</taxon>
        <taxon>Actinomycetes</taxon>
        <taxon>Micrococcales</taxon>
        <taxon>Intrasporangiaceae</taxon>
        <taxon>Fodinibacter (ex Wang et al. 2009)</taxon>
    </lineage>
</organism>
<feature type="transmembrane region" description="Helical" evidence="1">
    <location>
        <begin position="320"/>
        <end position="345"/>
    </location>
</feature>
<name>A0ABP8K0X5_9MICO</name>
<comment type="caution">
    <text evidence="2">The sequence shown here is derived from an EMBL/GenBank/DDBJ whole genome shotgun (WGS) entry which is preliminary data.</text>
</comment>
<accession>A0ABP8K0X5</accession>
<evidence type="ECO:0000313" key="3">
    <source>
        <dbReference type="Proteomes" id="UP001500945"/>
    </source>
</evidence>
<feature type="transmembrane region" description="Helical" evidence="1">
    <location>
        <begin position="42"/>
        <end position="66"/>
    </location>
</feature>
<feature type="transmembrane region" description="Helical" evidence="1">
    <location>
        <begin position="99"/>
        <end position="121"/>
    </location>
</feature>